<protein>
    <submittedName>
        <fullName evidence="4">Transcriptional regulator</fullName>
    </submittedName>
</protein>
<dbReference type="SUPFAM" id="SSF46689">
    <property type="entry name" value="Homeodomain-like"/>
    <property type="match status" value="1"/>
</dbReference>
<dbReference type="Proteomes" id="UP000031364">
    <property type="component" value="Unassembled WGS sequence"/>
</dbReference>
<proteinExistence type="predicted"/>
<dbReference type="Gene3D" id="1.10.357.10">
    <property type="entry name" value="Tetracycline Repressor, domain 2"/>
    <property type="match status" value="1"/>
</dbReference>
<keyword evidence="1 2" id="KW-0238">DNA-binding</keyword>
<dbReference type="InterPro" id="IPR009057">
    <property type="entry name" value="Homeodomain-like_sf"/>
</dbReference>
<organism evidence="4 5">
    <name type="scientific">Nocardia vulneris</name>
    <dbReference type="NCBI Taxonomy" id="1141657"/>
    <lineage>
        <taxon>Bacteria</taxon>
        <taxon>Bacillati</taxon>
        <taxon>Actinomycetota</taxon>
        <taxon>Actinomycetes</taxon>
        <taxon>Mycobacteriales</taxon>
        <taxon>Nocardiaceae</taxon>
        <taxon>Nocardia</taxon>
    </lineage>
</organism>
<feature type="DNA-binding region" description="H-T-H motif" evidence="2">
    <location>
        <begin position="42"/>
        <end position="61"/>
    </location>
</feature>
<name>A0ABR4ZEL8_9NOCA</name>
<evidence type="ECO:0000256" key="2">
    <source>
        <dbReference type="PROSITE-ProRule" id="PRU00335"/>
    </source>
</evidence>
<sequence>MTNQAVRSYGGVSAADRSAERRARLLAAARTTWGEAGIAAVTVRGVCKAAGLTDRYFYEHFPNREELLAAVADEVRDQLLAILVQAGVSSAGPAEAQLRAALQAFLEAVAGDRHIHRIVASDPGDLPALVRRRHDVLTMIADLVVAHAPAALGITPDPVWLRRAALFITGGVNQLIDGWLNGTLDLTTAALAAECADMCLSVLANARTS</sequence>
<comment type="caution">
    <text evidence="4">The sequence shown here is derived from an EMBL/GenBank/DDBJ whole genome shotgun (WGS) entry which is preliminary data.</text>
</comment>
<accession>A0ABR4ZEL8</accession>
<dbReference type="PANTHER" id="PTHR30055:SF209">
    <property type="entry name" value="POSSIBLE TRANSCRIPTIONAL REGULATORY PROTEIN (PROBABLY TETR-FAMILY)"/>
    <property type="match status" value="1"/>
</dbReference>
<gene>
    <name evidence="4" type="ORF">FG87_17140</name>
</gene>
<dbReference type="Pfam" id="PF00440">
    <property type="entry name" value="TetR_N"/>
    <property type="match status" value="1"/>
</dbReference>
<dbReference type="PANTHER" id="PTHR30055">
    <property type="entry name" value="HTH-TYPE TRANSCRIPTIONAL REGULATOR RUTR"/>
    <property type="match status" value="1"/>
</dbReference>
<evidence type="ECO:0000313" key="5">
    <source>
        <dbReference type="Proteomes" id="UP000031364"/>
    </source>
</evidence>
<dbReference type="PROSITE" id="PS50977">
    <property type="entry name" value="HTH_TETR_2"/>
    <property type="match status" value="1"/>
</dbReference>
<dbReference type="RefSeq" id="WP_043671357.1">
    <property type="nucleotide sequence ID" value="NZ_BDCI01000010.1"/>
</dbReference>
<evidence type="ECO:0000313" key="4">
    <source>
        <dbReference type="EMBL" id="KIA63822.1"/>
    </source>
</evidence>
<feature type="domain" description="HTH tetR-type" evidence="3">
    <location>
        <begin position="19"/>
        <end position="79"/>
    </location>
</feature>
<dbReference type="EMBL" id="JNFP01000018">
    <property type="protein sequence ID" value="KIA63822.1"/>
    <property type="molecule type" value="Genomic_DNA"/>
</dbReference>
<dbReference type="PRINTS" id="PR00455">
    <property type="entry name" value="HTHTETR"/>
</dbReference>
<dbReference type="InterPro" id="IPR001647">
    <property type="entry name" value="HTH_TetR"/>
</dbReference>
<evidence type="ECO:0000259" key="3">
    <source>
        <dbReference type="PROSITE" id="PS50977"/>
    </source>
</evidence>
<evidence type="ECO:0000256" key="1">
    <source>
        <dbReference type="ARBA" id="ARBA00023125"/>
    </source>
</evidence>
<dbReference type="InterPro" id="IPR050109">
    <property type="entry name" value="HTH-type_TetR-like_transc_reg"/>
</dbReference>
<reference evidence="4 5" key="1">
    <citation type="journal article" date="2014" name="Int. J. Syst. Evol. Microbiol.">
        <title>Nocardia vulneris sp. nov., isolated from wounds of human patients in North America.</title>
        <authorList>
            <person name="Lasker B.A."/>
            <person name="Bell M."/>
            <person name="Klenk H.P."/>
            <person name="Sproer C."/>
            <person name="Schumann C."/>
            <person name="Schumann P."/>
            <person name="Brown J.M."/>
        </authorList>
    </citation>
    <scope>NUCLEOTIDE SEQUENCE [LARGE SCALE GENOMIC DNA]</scope>
    <source>
        <strain evidence="4 5">W9851</strain>
    </source>
</reference>
<keyword evidence="5" id="KW-1185">Reference proteome</keyword>